<dbReference type="AlphaFoldDB" id="A0A812NYU9"/>
<name>A0A812NYU9_9DINO</name>
<organism evidence="2 3">
    <name type="scientific">Symbiodinium natans</name>
    <dbReference type="NCBI Taxonomy" id="878477"/>
    <lineage>
        <taxon>Eukaryota</taxon>
        <taxon>Sar</taxon>
        <taxon>Alveolata</taxon>
        <taxon>Dinophyceae</taxon>
        <taxon>Suessiales</taxon>
        <taxon>Symbiodiniaceae</taxon>
        <taxon>Symbiodinium</taxon>
    </lineage>
</organism>
<feature type="transmembrane region" description="Helical" evidence="1">
    <location>
        <begin position="16"/>
        <end position="37"/>
    </location>
</feature>
<gene>
    <name evidence="2" type="primary">Dhcr24</name>
    <name evidence="2" type="ORF">SNAT2548_LOCUS16444</name>
</gene>
<dbReference type="OrthoDB" id="443381at2759"/>
<dbReference type="Proteomes" id="UP000604046">
    <property type="component" value="Unassembled WGS sequence"/>
</dbReference>
<comment type="caution">
    <text evidence="2">The sequence shown here is derived from an EMBL/GenBank/DDBJ whole genome shotgun (WGS) entry which is preliminary data.</text>
</comment>
<keyword evidence="3" id="KW-1185">Reference proteome</keyword>
<reference evidence="2" key="1">
    <citation type="submission" date="2021-02" db="EMBL/GenBank/DDBJ databases">
        <authorList>
            <person name="Dougan E. K."/>
            <person name="Rhodes N."/>
            <person name="Thang M."/>
            <person name="Chan C."/>
        </authorList>
    </citation>
    <scope>NUCLEOTIDE SEQUENCE</scope>
</reference>
<evidence type="ECO:0000313" key="2">
    <source>
        <dbReference type="EMBL" id="CAE7313305.1"/>
    </source>
</evidence>
<sequence length="239" mass="25194">MCEQGCACNLAAKVNTGIGCVVVAIGLIIYIIGLVTAQSIVDDRILVDGQRNFQLSADSWSLTFMTQTGTNCQDHVDSLDIVHSDTNEVETLSFTCWMSSGTAMVHGGVNLKTIGEFYPEKEYGTYQVSSGYNTWVLDNMVTSDQFGAFMGGALMGMIGFVTMLVGSIFWCVACCCCCQAGQQAAAAAATAPVGGPSPTYYGQQPYGQQPPPTYQGGVSNQGQVVVVGQPLQAQGQCVA</sequence>
<protein>
    <submittedName>
        <fullName evidence="2">Dhcr24 protein</fullName>
    </submittedName>
</protein>
<evidence type="ECO:0000256" key="1">
    <source>
        <dbReference type="SAM" id="Phobius"/>
    </source>
</evidence>
<evidence type="ECO:0000313" key="3">
    <source>
        <dbReference type="Proteomes" id="UP000604046"/>
    </source>
</evidence>
<keyword evidence="1" id="KW-0472">Membrane</keyword>
<accession>A0A812NYU9</accession>
<proteinExistence type="predicted"/>
<keyword evidence="1" id="KW-1133">Transmembrane helix</keyword>
<feature type="transmembrane region" description="Helical" evidence="1">
    <location>
        <begin position="146"/>
        <end position="170"/>
    </location>
</feature>
<keyword evidence="1" id="KW-0812">Transmembrane</keyword>
<dbReference type="EMBL" id="CAJNDS010002081">
    <property type="protein sequence ID" value="CAE7313305.1"/>
    <property type="molecule type" value="Genomic_DNA"/>
</dbReference>